<dbReference type="EnsemblBacteria" id="CAD16316">
    <property type="protein sequence ID" value="CAD16316"/>
    <property type="gene ID" value="RSc2609"/>
</dbReference>
<dbReference type="KEGG" id="rso:RSc2609"/>
<dbReference type="Proteomes" id="UP000001436">
    <property type="component" value="Chromosome"/>
</dbReference>
<dbReference type="eggNOG" id="COG3616">
    <property type="taxonomic scope" value="Bacteria"/>
</dbReference>
<organism evidence="1 2">
    <name type="scientific">Ralstonia nicotianae (strain ATCC BAA-1114 / GMI1000)</name>
    <name type="common">Ralstonia solanacearum</name>
    <dbReference type="NCBI Taxonomy" id="267608"/>
    <lineage>
        <taxon>Bacteria</taxon>
        <taxon>Pseudomonadati</taxon>
        <taxon>Pseudomonadota</taxon>
        <taxon>Betaproteobacteria</taxon>
        <taxon>Burkholderiales</taxon>
        <taxon>Burkholderiaceae</taxon>
        <taxon>Ralstonia</taxon>
        <taxon>Ralstonia solanacearum species complex</taxon>
    </lineage>
</organism>
<gene>
    <name evidence="1" type="ordered locus">RSc2609</name>
</gene>
<keyword evidence="2" id="KW-1185">Reference proteome</keyword>
<dbReference type="AlphaFoldDB" id="Q8XW66"/>
<name>Q8XW66_RALN1</name>
<evidence type="ECO:0000313" key="2">
    <source>
        <dbReference type="Proteomes" id="UP000001436"/>
    </source>
</evidence>
<evidence type="ECO:0000313" key="1">
    <source>
        <dbReference type="EMBL" id="CAD16316.1"/>
    </source>
</evidence>
<dbReference type="Pfam" id="PF11171">
    <property type="entry name" value="DUF2958"/>
    <property type="match status" value="1"/>
</dbReference>
<keyword evidence="1" id="KW-0449">Lipoprotein</keyword>
<dbReference type="STRING" id="267608.RSc2609"/>
<dbReference type="InterPro" id="IPR021341">
    <property type="entry name" value="DUF2958"/>
</dbReference>
<sequence length="197" mass="21518">MTERPLSCFYGNPHLRIPTEPGNRIRVFPASDNSASVLPFFCGCDGLHIRASTRMHRYGSTVLCFGTRAHPRIVGFVRRLPMTLPLVTADERARLLAHGAALAAGQRLDPLPVVRLFTPDAHVTWLLVSLDPADGDTAYGLIDLGIGLPSLGTVKLSDLAGIVGPRKLPVRRDRYFQAAHLLSEYVRLAQENGAITD</sequence>
<reference evidence="1 2" key="1">
    <citation type="journal article" date="2002" name="Nature">
        <title>Genome sequence of the plant pathogen Ralstonia solanacearum.</title>
        <authorList>
            <person name="Salanoubat M."/>
            <person name="Genin S."/>
            <person name="Artiguenave F."/>
            <person name="Gouzy J."/>
            <person name="Mangenot S."/>
            <person name="Arlat M."/>
            <person name="Billault A."/>
            <person name="Brottier P."/>
            <person name="Camus J.C."/>
            <person name="Cattolico L."/>
            <person name="Chandler M."/>
            <person name="Choisne N."/>
            <person name="Claudel-Renard C."/>
            <person name="Cunnac S."/>
            <person name="Demange N."/>
            <person name="Gaspin C."/>
            <person name="Lavie M."/>
            <person name="Moisan A."/>
            <person name="Robert C."/>
            <person name="Saurin W."/>
            <person name="Schiex T."/>
            <person name="Siguier P."/>
            <person name="Thebault P."/>
            <person name="Whalen M."/>
            <person name="Wincker P."/>
            <person name="Levy M."/>
            <person name="Weissenbach J."/>
            <person name="Boucher C.A."/>
        </authorList>
    </citation>
    <scope>NUCLEOTIDE SEQUENCE [LARGE SCALE GENOMIC DNA]</scope>
    <source>
        <strain evidence="2">ATCC BAA-1114 / GMI1000</strain>
    </source>
</reference>
<protein>
    <submittedName>
        <fullName evidence="1">Probable lipoprotein</fullName>
    </submittedName>
</protein>
<dbReference type="HOGENOM" id="CLU_119528_0_0_4"/>
<accession>Q8XW66</accession>
<dbReference type="EMBL" id="AL646052">
    <property type="protein sequence ID" value="CAD16316.1"/>
    <property type="molecule type" value="Genomic_DNA"/>
</dbReference>
<proteinExistence type="predicted"/>